<reference evidence="2 3" key="1">
    <citation type="submission" date="2014-04" db="EMBL/GenBank/DDBJ databases">
        <authorList>
            <consortium name="DOE Joint Genome Institute"/>
            <person name="Kuo A."/>
            <person name="Martino E."/>
            <person name="Perotto S."/>
            <person name="Kohler A."/>
            <person name="Nagy L.G."/>
            <person name="Floudas D."/>
            <person name="Copeland A."/>
            <person name="Barry K.W."/>
            <person name="Cichocki N."/>
            <person name="Veneault-Fourrey C."/>
            <person name="LaButti K."/>
            <person name="Lindquist E.A."/>
            <person name="Lipzen A."/>
            <person name="Lundell T."/>
            <person name="Morin E."/>
            <person name="Murat C."/>
            <person name="Sun H."/>
            <person name="Tunlid A."/>
            <person name="Henrissat B."/>
            <person name="Grigoriev I.V."/>
            <person name="Hibbett D.S."/>
            <person name="Martin F."/>
            <person name="Nordberg H.P."/>
            <person name="Cantor M.N."/>
            <person name="Hua S.X."/>
        </authorList>
    </citation>
    <scope>NUCLEOTIDE SEQUENCE [LARGE SCALE GENOMIC DNA]</scope>
    <source>
        <strain evidence="2 3">Zn</strain>
    </source>
</reference>
<dbReference type="Pfam" id="PF08939">
    <property type="entry name" value="Bles03"/>
    <property type="match status" value="1"/>
</dbReference>
<comment type="similarity">
    <text evidence="1">Belongs to the UPF0696 family.</text>
</comment>
<dbReference type="Gene3D" id="3.30.760.10">
    <property type="entry name" value="RNA Cap, Translation Initiation Factor Eif4e"/>
    <property type="match status" value="1"/>
</dbReference>
<evidence type="ECO:0000256" key="1">
    <source>
        <dbReference type="ARBA" id="ARBA00010568"/>
    </source>
</evidence>
<dbReference type="OrthoDB" id="10067381at2759"/>
<dbReference type="InterPro" id="IPR023398">
    <property type="entry name" value="TIF_eIF4e-like"/>
</dbReference>
<organism evidence="2 3">
    <name type="scientific">Oidiodendron maius (strain Zn)</name>
    <dbReference type="NCBI Taxonomy" id="913774"/>
    <lineage>
        <taxon>Eukaryota</taxon>
        <taxon>Fungi</taxon>
        <taxon>Dikarya</taxon>
        <taxon>Ascomycota</taxon>
        <taxon>Pezizomycotina</taxon>
        <taxon>Leotiomycetes</taxon>
        <taxon>Leotiomycetes incertae sedis</taxon>
        <taxon>Myxotrichaceae</taxon>
        <taxon>Oidiodendron</taxon>
    </lineage>
</organism>
<proteinExistence type="inferred from homology"/>
<accession>A0A0C3DFX0</accession>
<dbReference type="EMBL" id="KN832876">
    <property type="protein sequence ID" value="KIN00873.1"/>
    <property type="molecule type" value="Genomic_DNA"/>
</dbReference>
<evidence type="ECO:0000313" key="2">
    <source>
        <dbReference type="EMBL" id="KIN00873.1"/>
    </source>
</evidence>
<dbReference type="PANTHER" id="PTHR31977:SF1">
    <property type="entry name" value="UPF0696 PROTEIN C11ORF68"/>
    <property type="match status" value="1"/>
</dbReference>
<evidence type="ECO:0000313" key="3">
    <source>
        <dbReference type="Proteomes" id="UP000054321"/>
    </source>
</evidence>
<sequence length="349" mass="39291">MDAHDEPGFLSDESDFSGDSVVKHNLENRAKDFSPVEWWKNKLISPTELAESNLKSVVAVKSATLYNPYEGQVCGRQLGESVEEFIQRLPPSTTAPVTSMTANEEVVPWIYIANPFRKPPMAHSAHKQYELAKEGLPDENSDWAQFVTRGGYILAELSSVKNEIEKKKAGQAKASITKAVNVQKEAIVKKLLDTAVEMHCTSGKWMMFCETDEVDAIWTTVARATASNELGIAAKVATRGYDTREPRLVCIYTKDFTDMDDVARIVSKMRDLGLINMRGKPIYYKCGKPLTCYNQCLYLYRLDAYTYLGLNSGNEYNIKASLYNSTDVLKARDSNTKSQKLDELLYKRK</sequence>
<dbReference type="Proteomes" id="UP000054321">
    <property type="component" value="Unassembled WGS sequence"/>
</dbReference>
<evidence type="ECO:0008006" key="4">
    <source>
        <dbReference type="Google" id="ProtNLM"/>
    </source>
</evidence>
<protein>
    <recommendedName>
        <fullName evidence="4">DUF1917 domain-containing protein</fullName>
    </recommendedName>
</protein>
<gene>
    <name evidence="2" type="ORF">OIDMADRAFT_123584</name>
</gene>
<dbReference type="InterPro" id="IPR015034">
    <property type="entry name" value="Bles03"/>
</dbReference>
<name>A0A0C3DFX0_OIDMZ</name>
<dbReference type="HOGENOM" id="CLU_051869_0_2_1"/>
<dbReference type="AlphaFoldDB" id="A0A0C3DFX0"/>
<keyword evidence="3" id="KW-1185">Reference proteome</keyword>
<dbReference type="SUPFAM" id="SSF55418">
    <property type="entry name" value="eIF4e-like"/>
    <property type="match status" value="1"/>
</dbReference>
<reference evidence="3" key="2">
    <citation type="submission" date="2015-01" db="EMBL/GenBank/DDBJ databases">
        <title>Evolutionary Origins and Diversification of the Mycorrhizal Mutualists.</title>
        <authorList>
            <consortium name="DOE Joint Genome Institute"/>
            <consortium name="Mycorrhizal Genomics Consortium"/>
            <person name="Kohler A."/>
            <person name="Kuo A."/>
            <person name="Nagy L.G."/>
            <person name="Floudas D."/>
            <person name="Copeland A."/>
            <person name="Barry K.W."/>
            <person name="Cichocki N."/>
            <person name="Veneault-Fourrey C."/>
            <person name="LaButti K."/>
            <person name="Lindquist E.A."/>
            <person name="Lipzen A."/>
            <person name="Lundell T."/>
            <person name="Morin E."/>
            <person name="Murat C."/>
            <person name="Riley R."/>
            <person name="Ohm R."/>
            <person name="Sun H."/>
            <person name="Tunlid A."/>
            <person name="Henrissat B."/>
            <person name="Grigoriev I.V."/>
            <person name="Hibbett D.S."/>
            <person name="Martin F."/>
        </authorList>
    </citation>
    <scope>NUCLEOTIDE SEQUENCE [LARGE SCALE GENOMIC DNA]</scope>
    <source>
        <strain evidence="3">Zn</strain>
    </source>
</reference>
<dbReference type="InParanoid" id="A0A0C3DFX0"/>
<dbReference type="PANTHER" id="PTHR31977">
    <property type="entry name" value="UPF0696 PROTEIN C11ORF68"/>
    <property type="match status" value="1"/>
</dbReference>